<dbReference type="Pfam" id="PF00082">
    <property type="entry name" value="Peptidase_S8"/>
    <property type="match status" value="1"/>
</dbReference>
<keyword evidence="4 6" id="KW-0720">Serine protease</keyword>
<dbReference type="SUPFAM" id="SSF52743">
    <property type="entry name" value="Subtilisin-like"/>
    <property type="match status" value="1"/>
</dbReference>
<dbReference type="PANTHER" id="PTHR43806:SF11">
    <property type="entry name" value="CEREVISIN-RELATED"/>
    <property type="match status" value="1"/>
</dbReference>
<evidence type="ECO:0000256" key="6">
    <source>
        <dbReference type="PROSITE-ProRule" id="PRU01240"/>
    </source>
</evidence>
<keyword evidence="3 6" id="KW-0378">Hydrolase</keyword>
<dbReference type="Proteomes" id="UP000482960">
    <property type="component" value="Unassembled WGS sequence"/>
</dbReference>
<comment type="similarity">
    <text evidence="1 6 7">Belongs to the peptidase S8 family.</text>
</comment>
<sequence>MSRDKFEPRLTEAIGAQRVRAEARGARASEVDEGETFEVTISHHERLGAPEGGGREGLEELRARAVRSQDPILERLREAAPGANLRQHVLANAVTVSLTPAQMERVAEIDEVELVRLARFDRVTTMHESTSVIEARDAWEEFRTAGRGVRVAVLDTGIDGAHPALSGKVVDEVSTVGEDVAIPGDHGTHCAGTIASNDPVYRGVAYEASLINIKVLTAAGSGTPQAVIDGLEQAVRRDAQVASLSLGWSEIYHNWVCQDADCILCQAADNAVRLGVTVVVAAGNEGAAAGPGQSNIRHPGAARRVVTVGAVDKAKQLAPFSSVGPSSGRVSPTSTIRLTKPDLAGPGVDIMSSVVGGGFAAFNGTSMATPHVAAVAALVIAQNPGARPALVKKVLEATCERLSYEPNLTGYGLVNTVSAMIPTLAKAA</sequence>
<gene>
    <name evidence="9" type="ORF">Prum_091390</name>
</gene>
<proteinExistence type="inferred from homology"/>
<dbReference type="GO" id="GO:0004252">
    <property type="term" value="F:serine-type endopeptidase activity"/>
    <property type="evidence" value="ECO:0007669"/>
    <property type="project" value="UniProtKB-UniRule"/>
</dbReference>
<dbReference type="EMBL" id="BLPG01000001">
    <property type="protein sequence ID" value="GFJ95497.1"/>
    <property type="molecule type" value="Genomic_DNA"/>
</dbReference>
<evidence type="ECO:0000256" key="1">
    <source>
        <dbReference type="ARBA" id="ARBA00011073"/>
    </source>
</evidence>
<evidence type="ECO:0000256" key="3">
    <source>
        <dbReference type="ARBA" id="ARBA00022801"/>
    </source>
</evidence>
<feature type="active site" description="Charge relay system" evidence="5 6">
    <location>
        <position position="186"/>
    </location>
</feature>
<dbReference type="PROSITE" id="PS51892">
    <property type="entry name" value="SUBTILASE"/>
    <property type="match status" value="1"/>
</dbReference>
<protein>
    <recommendedName>
        <fullName evidence="8">Peptidase S8/S53 domain-containing protein</fullName>
    </recommendedName>
</protein>
<dbReference type="AlphaFoldDB" id="A0A6V8LN28"/>
<dbReference type="PROSITE" id="PS00137">
    <property type="entry name" value="SUBTILASE_HIS"/>
    <property type="match status" value="1"/>
</dbReference>
<dbReference type="InterPro" id="IPR036852">
    <property type="entry name" value="Peptidase_S8/S53_dom_sf"/>
</dbReference>
<name>A0A6V8LN28_9ACTN</name>
<dbReference type="RefSeq" id="WP_173083095.1">
    <property type="nucleotide sequence ID" value="NZ_BAABJB010000048.1"/>
</dbReference>
<comment type="caution">
    <text evidence="9">The sequence shown here is derived from an EMBL/GenBank/DDBJ whole genome shotgun (WGS) entry which is preliminary data.</text>
</comment>
<dbReference type="InterPro" id="IPR023827">
    <property type="entry name" value="Peptidase_S8_Asp-AS"/>
</dbReference>
<keyword evidence="2 6" id="KW-0645">Protease</keyword>
<dbReference type="PANTHER" id="PTHR43806">
    <property type="entry name" value="PEPTIDASE S8"/>
    <property type="match status" value="1"/>
</dbReference>
<dbReference type="InterPro" id="IPR023828">
    <property type="entry name" value="Peptidase_S8_Ser-AS"/>
</dbReference>
<evidence type="ECO:0000259" key="8">
    <source>
        <dbReference type="Pfam" id="PF00082"/>
    </source>
</evidence>
<evidence type="ECO:0000256" key="4">
    <source>
        <dbReference type="ARBA" id="ARBA00022825"/>
    </source>
</evidence>
<dbReference type="InterPro" id="IPR000209">
    <property type="entry name" value="Peptidase_S8/S53_dom"/>
</dbReference>
<dbReference type="InterPro" id="IPR015500">
    <property type="entry name" value="Peptidase_S8_subtilisin-rel"/>
</dbReference>
<feature type="domain" description="Peptidase S8/S53" evidence="8">
    <location>
        <begin position="146"/>
        <end position="412"/>
    </location>
</feature>
<reference evidence="9 10" key="2">
    <citation type="submission" date="2020-03" db="EMBL/GenBank/DDBJ databases">
        <authorList>
            <person name="Ichikawa N."/>
            <person name="Kimura A."/>
            <person name="Kitahashi Y."/>
            <person name="Uohara A."/>
        </authorList>
    </citation>
    <scope>NUCLEOTIDE SEQUENCE [LARGE SCALE GENOMIC DNA]</scope>
    <source>
        <strain evidence="9 10">NBRC 108638</strain>
    </source>
</reference>
<accession>A0A6V8LN28</accession>
<dbReference type="GO" id="GO:0006508">
    <property type="term" value="P:proteolysis"/>
    <property type="evidence" value="ECO:0007669"/>
    <property type="project" value="UniProtKB-KW"/>
</dbReference>
<dbReference type="PROSITE" id="PS00138">
    <property type="entry name" value="SUBTILASE_SER"/>
    <property type="match status" value="1"/>
</dbReference>
<dbReference type="InterPro" id="IPR050131">
    <property type="entry name" value="Peptidase_S8_subtilisin-like"/>
</dbReference>
<dbReference type="PROSITE" id="PS00136">
    <property type="entry name" value="SUBTILASE_ASP"/>
    <property type="match status" value="1"/>
</dbReference>
<organism evidence="9 10">
    <name type="scientific">Phytohabitans rumicis</name>
    <dbReference type="NCBI Taxonomy" id="1076125"/>
    <lineage>
        <taxon>Bacteria</taxon>
        <taxon>Bacillati</taxon>
        <taxon>Actinomycetota</taxon>
        <taxon>Actinomycetes</taxon>
        <taxon>Micromonosporales</taxon>
        <taxon>Micromonosporaceae</taxon>
    </lineage>
</organism>
<keyword evidence="10" id="KW-1185">Reference proteome</keyword>
<feature type="active site" description="Charge relay system" evidence="5 6">
    <location>
        <position position="366"/>
    </location>
</feature>
<dbReference type="Gene3D" id="3.40.50.200">
    <property type="entry name" value="Peptidase S8/S53 domain"/>
    <property type="match status" value="1"/>
</dbReference>
<evidence type="ECO:0000313" key="10">
    <source>
        <dbReference type="Proteomes" id="UP000482960"/>
    </source>
</evidence>
<dbReference type="InterPro" id="IPR022398">
    <property type="entry name" value="Peptidase_S8_His-AS"/>
</dbReference>
<evidence type="ECO:0000256" key="5">
    <source>
        <dbReference type="PIRSR" id="PIRSR615500-1"/>
    </source>
</evidence>
<evidence type="ECO:0000256" key="7">
    <source>
        <dbReference type="RuleBase" id="RU003355"/>
    </source>
</evidence>
<reference evidence="9 10" key="1">
    <citation type="submission" date="2020-03" db="EMBL/GenBank/DDBJ databases">
        <title>Whole genome shotgun sequence of Phytohabitans rumicis NBRC 108638.</title>
        <authorList>
            <person name="Komaki H."/>
            <person name="Tamura T."/>
        </authorList>
    </citation>
    <scope>NUCLEOTIDE SEQUENCE [LARGE SCALE GENOMIC DNA]</scope>
    <source>
        <strain evidence="9 10">NBRC 108638</strain>
    </source>
</reference>
<dbReference type="PRINTS" id="PR00723">
    <property type="entry name" value="SUBTILISIN"/>
</dbReference>
<evidence type="ECO:0000313" key="9">
    <source>
        <dbReference type="EMBL" id="GFJ95497.1"/>
    </source>
</evidence>
<evidence type="ECO:0000256" key="2">
    <source>
        <dbReference type="ARBA" id="ARBA00022670"/>
    </source>
</evidence>
<feature type="active site" description="Charge relay system" evidence="5 6">
    <location>
        <position position="155"/>
    </location>
</feature>